<dbReference type="PANTHER" id="PTHR47963:SF9">
    <property type="entry name" value="CRISPR-ASSOCIATED ENDONUCLEASE_HELICASE CAS3"/>
    <property type="match status" value="1"/>
</dbReference>
<feature type="domain" description="Helicase ATP-binding" evidence="10">
    <location>
        <begin position="261"/>
        <end position="457"/>
    </location>
</feature>
<dbReference type="CDD" id="cd09641">
    <property type="entry name" value="Cas3''_I"/>
    <property type="match status" value="1"/>
</dbReference>
<evidence type="ECO:0000259" key="10">
    <source>
        <dbReference type="PROSITE" id="PS51192"/>
    </source>
</evidence>
<evidence type="ECO:0000256" key="5">
    <source>
        <dbReference type="ARBA" id="ARBA00022741"/>
    </source>
</evidence>
<dbReference type="InterPro" id="IPR006483">
    <property type="entry name" value="CRISPR-assoc_Cas3_HD"/>
</dbReference>
<comment type="caution">
    <text evidence="12">The sequence shown here is derived from an EMBL/GenBank/DDBJ whole genome shotgun (WGS) entry which is preliminary data.</text>
</comment>
<keyword evidence="13" id="KW-1185">Reference proteome</keyword>
<evidence type="ECO:0000256" key="9">
    <source>
        <dbReference type="ARBA" id="ARBA00023118"/>
    </source>
</evidence>
<feature type="domain" description="HD Cas3-type" evidence="11">
    <location>
        <begin position="4"/>
        <end position="211"/>
    </location>
</feature>
<dbReference type="GO" id="GO:0003723">
    <property type="term" value="F:RNA binding"/>
    <property type="evidence" value="ECO:0007669"/>
    <property type="project" value="TreeGrafter"/>
</dbReference>
<dbReference type="NCBIfam" id="TIGR01596">
    <property type="entry name" value="cas3_HD"/>
    <property type="match status" value="1"/>
</dbReference>
<reference evidence="12 13" key="1">
    <citation type="submission" date="2016-08" db="EMBL/GenBank/DDBJ databases">
        <title>Novel Firmicutes and Novel Genomes.</title>
        <authorList>
            <person name="Poppleton D.I."/>
            <person name="Gribaldo S."/>
        </authorList>
    </citation>
    <scope>NUCLEOTIDE SEQUENCE [LARGE SCALE GENOMIC DNA]</scope>
    <source>
        <strain evidence="12 13">CTT3</strain>
    </source>
</reference>
<dbReference type="GO" id="GO:0046872">
    <property type="term" value="F:metal ion binding"/>
    <property type="evidence" value="ECO:0007669"/>
    <property type="project" value="UniProtKB-KW"/>
</dbReference>
<dbReference type="InterPro" id="IPR011545">
    <property type="entry name" value="DEAD/DEAH_box_helicase_dom"/>
</dbReference>
<dbReference type="PANTHER" id="PTHR47963">
    <property type="entry name" value="DEAD-BOX ATP-DEPENDENT RNA HELICASE 47, MITOCHONDRIAL"/>
    <property type="match status" value="1"/>
</dbReference>
<evidence type="ECO:0008006" key="14">
    <source>
        <dbReference type="Google" id="ProtNLM"/>
    </source>
</evidence>
<dbReference type="Proteomes" id="UP000284177">
    <property type="component" value="Unassembled WGS sequence"/>
</dbReference>
<gene>
    <name evidence="12" type="ORF">BET03_03875</name>
</gene>
<dbReference type="GO" id="GO:0005524">
    <property type="term" value="F:ATP binding"/>
    <property type="evidence" value="ECO:0007669"/>
    <property type="project" value="UniProtKB-KW"/>
</dbReference>
<accession>A0A419T1E7</accession>
<evidence type="ECO:0000256" key="3">
    <source>
        <dbReference type="ARBA" id="ARBA00022722"/>
    </source>
</evidence>
<dbReference type="GO" id="GO:0003724">
    <property type="term" value="F:RNA helicase activity"/>
    <property type="evidence" value="ECO:0007669"/>
    <property type="project" value="TreeGrafter"/>
</dbReference>
<dbReference type="Gene3D" id="1.10.3210.30">
    <property type="match status" value="1"/>
</dbReference>
<dbReference type="PROSITE" id="PS51643">
    <property type="entry name" value="HD_CAS3"/>
    <property type="match status" value="1"/>
</dbReference>
<dbReference type="InterPro" id="IPR006474">
    <property type="entry name" value="Helicase_Cas3_CRISPR-ass_core"/>
</dbReference>
<evidence type="ECO:0000256" key="4">
    <source>
        <dbReference type="ARBA" id="ARBA00022723"/>
    </source>
</evidence>
<dbReference type="Gene3D" id="3.40.50.300">
    <property type="entry name" value="P-loop containing nucleotide triphosphate hydrolases"/>
    <property type="match status" value="2"/>
</dbReference>
<sequence>MEFKSHPNKKLIRHLKEVEDYASKFLKDNEQRIKTSLSIICKCHDFGKYTTYFQEHLFENYSGDLSNHGFISALFGGFVGLKVFGEDNYLPLILYSVILHHHGNLDDIYADLPNRLRFNRQSLKVELKIKLDAVDKQLDNMNENFQIIYSELEELGIHEYFKEFIKNRPYEEILRSLLKIAKLIERNKINKDKLYSTHQLLYSCLIDADKLSASQTPLPETKELTYSSLLEKYKRMFKKKTYGKLDEMRTDIFNRIQKNLVSSYEDNKYFSITAPTGSGKTLAGFYAAKKLRELLGGNRKIIYALPFTSIIDQNYSVITNLHEDNEDFKNNPSQYILKHHHLSDIDYRTEEKDYNIDASNLLLEGWKSSIIVTTFVQLFETLIGYRNKMLKKYHNLRGAVILLDELQTIDIRYWKLIDYVLKKCCEELDCRIITMTATKPIILKDSKELLDNYKDYFKKLNRVKLYFDDKEKTIDEFCNDFRSTIEDKSYLIICNTIGQSIEVYERLKDLDREVIYLSTNIIPKMRRKRIEKIKDIMDSKPIVVSTQVVEAGVDLDFDVVYRDLAPLDSIIQAAGRCNRNAEKKGEVKVIKLVKDDMLTGKYIYGSILLILTNEILKKGEFEESEFLTLIQTYFRKAIEKVNSTDESDKLIKWIENIKFGDIKSFSLIKNRPDYVDVYFEIDDFAKKLFQKYKDEVIGETDYKKRNKAILRLKPKLRDYIISLPVKFCKEFIDEKTFLRMPIEDKQRVYRDDIGFNRDKIDETIIF</sequence>
<dbReference type="OrthoDB" id="9810236at2"/>
<dbReference type="GO" id="GO:0051607">
    <property type="term" value="P:defense response to virus"/>
    <property type="evidence" value="ECO:0007669"/>
    <property type="project" value="UniProtKB-KW"/>
</dbReference>
<keyword evidence="4" id="KW-0479">Metal-binding</keyword>
<keyword evidence="7" id="KW-0347">Helicase</keyword>
<dbReference type="InterPro" id="IPR038257">
    <property type="entry name" value="CRISPR-assoc_Cas3_HD_sf"/>
</dbReference>
<evidence type="ECO:0000256" key="7">
    <source>
        <dbReference type="ARBA" id="ARBA00022806"/>
    </source>
</evidence>
<dbReference type="InterPro" id="IPR054712">
    <property type="entry name" value="Cas3-like_dom"/>
</dbReference>
<keyword evidence="8" id="KW-0067">ATP-binding</keyword>
<keyword evidence="6" id="KW-0378">Hydrolase</keyword>
<dbReference type="InterPro" id="IPR014001">
    <property type="entry name" value="Helicase_ATP-bd"/>
</dbReference>
<comment type="similarity">
    <text evidence="1">In the N-terminal section; belongs to the CRISPR-associated nuclease Cas3-HD family.</text>
</comment>
<evidence type="ECO:0000256" key="2">
    <source>
        <dbReference type="ARBA" id="ARBA00009046"/>
    </source>
</evidence>
<keyword evidence="3" id="KW-0540">Nuclease</keyword>
<dbReference type="AlphaFoldDB" id="A0A419T1E7"/>
<dbReference type="InterPro" id="IPR050547">
    <property type="entry name" value="DEAD_box_RNA_helicases"/>
</dbReference>
<dbReference type="PROSITE" id="PS51192">
    <property type="entry name" value="HELICASE_ATP_BIND_1"/>
    <property type="match status" value="1"/>
</dbReference>
<protein>
    <recommendedName>
        <fullName evidence="14">CRISPR-associated helicase/endonuclease Cas3</fullName>
    </recommendedName>
</protein>
<dbReference type="CDD" id="cd17930">
    <property type="entry name" value="DEXHc_cas3"/>
    <property type="match status" value="1"/>
</dbReference>
<dbReference type="Pfam" id="PF22590">
    <property type="entry name" value="Cas3-like_C_2"/>
    <property type="match status" value="1"/>
</dbReference>
<proteinExistence type="inferred from homology"/>
<dbReference type="SMART" id="SM00487">
    <property type="entry name" value="DEXDc"/>
    <property type="match status" value="1"/>
</dbReference>
<evidence type="ECO:0000313" key="13">
    <source>
        <dbReference type="Proteomes" id="UP000284177"/>
    </source>
</evidence>
<dbReference type="RefSeq" id="WP_120169724.1">
    <property type="nucleotide sequence ID" value="NZ_MCIB01000023.1"/>
</dbReference>
<dbReference type="Pfam" id="PF00270">
    <property type="entry name" value="DEAD"/>
    <property type="match status" value="1"/>
</dbReference>
<dbReference type="NCBIfam" id="TIGR01587">
    <property type="entry name" value="cas3_core"/>
    <property type="match status" value="1"/>
</dbReference>
<evidence type="ECO:0000256" key="8">
    <source>
        <dbReference type="ARBA" id="ARBA00022840"/>
    </source>
</evidence>
<dbReference type="InterPro" id="IPR001650">
    <property type="entry name" value="Helicase_C-like"/>
</dbReference>
<dbReference type="GO" id="GO:0004518">
    <property type="term" value="F:nuclease activity"/>
    <property type="evidence" value="ECO:0007669"/>
    <property type="project" value="UniProtKB-KW"/>
</dbReference>
<evidence type="ECO:0000256" key="6">
    <source>
        <dbReference type="ARBA" id="ARBA00022801"/>
    </source>
</evidence>
<evidence type="ECO:0000313" key="12">
    <source>
        <dbReference type="EMBL" id="RKD31276.1"/>
    </source>
</evidence>
<organism evidence="12 13">
    <name type="scientific">Thermohalobacter berrensis</name>
    <dbReference type="NCBI Taxonomy" id="99594"/>
    <lineage>
        <taxon>Bacteria</taxon>
        <taxon>Bacillati</taxon>
        <taxon>Bacillota</taxon>
        <taxon>Tissierellia</taxon>
        <taxon>Tissierellales</taxon>
        <taxon>Thermohalobacteraceae</taxon>
        <taxon>Thermohalobacter</taxon>
    </lineage>
</organism>
<comment type="similarity">
    <text evidence="2">In the central section; belongs to the CRISPR-associated helicase Cas3 family.</text>
</comment>
<dbReference type="EMBL" id="MCIB01000023">
    <property type="protein sequence ID" value="RKD31276.1"/>
    <property type="molecule type" value="Genomic_DNA"/>
</dbReference>
<dbReference type="SMART" id="SM00490">
    <property type="entry name" value="HELICc"/>
    <property type="match status" value="1"/>
</dbReference>
<dbReference type="SUPFAM" id="SSF52540">
    <property type="entry name" value="P-loop containing nucleoside triphosphate hydrolases"/>
    <property type="match status" value="1"/>
</dbReference>
<evidence type="ECO:0000259" key="11">
    <source>
        <dbReference type="PROSITE" id="PS51643"/>
    </source>
</evidence>
<name>A0A419T1E7_9FIRM</name>
<keyword evidence="5" id="KW-0547">Nucleotide-binding</keyword>
<evidence type="ECO:0000256" key="1">
    <source>
        <dbReference type="ARBA" id="ARBA00006847"/>
    </source>
</evidence>
<dbReference type="GO" id="GO:0016787">
    <property type="term" value="F:hydrolase activity"/>
    <property type="evidence" value="ECO:0007669"/>
    <property type="project" value="UniProtKB-KW"/>
</dbReference>
<keyword evidence="9" id="KW-0051">Antiviral defense</keyword>
<dbReference type="InterPro" id="IPR027417">
    <property type="entry name" value="P-loop_NTPase"/>
</dbReference>